<evidence type="ECO:0000256" key="9">
    <source>
        <dbReference type="ARBA" id="ARBA00023049"/>
    </source>
</evidence>
<evidence type="ECO:0000256" key="11">
    <source>
        <dbReference type="SAM" id="MobiDB-lite"/>
    </source>
</evidence>
<evidence type="ECO:0000313" key="14">
    <source>
        <dbReference type="EMBL" id="DAZ93936.1"/>
    </source>
</evidence>
<evidence type="ECO:0000256" key="5">
    <source>
        <dbReference type="ARBA" id="ARBA00022723"/>
    </source>
</evidence>
<feature type="domain" description="Peptidase M14" evidence="13">
    <location>
        <begin position="179"/>
        <end position="481"/>
    </location>
</feature>
<dbReference type="Pfam" id="PF00246">
    <property type="entry name" value="Peptidase_M14"/>
    <property type="match status" value="1"/>
</dbReference>
<evidence type="ECO:0000256" key="10">
    <source>
        <dbReference type="PROSITE-ProRule" id="PRU01379"/>
    </source>
</evidence>
<evidence type="ECO:0000256" key="7">
    <source>
        <dbReference type="ARBA" id="ARBA00022801"/>
    </source>
</evidence>
<evidence type="ECO:0000313" key="15">
    <source>
        <dbReference type="Proteomes" id="UP001146120"/>
    </source>
</evidence>
<evidence type="ECO:0000256" key="8">
    <source>
        <dbReference type="ARBA" id="ARBA00022833"/>
    </source>
</evidence>
<evidence type="ECO:0000256" key="3">
    <source>
        <dbReference type="ARBA" id="ARBA00022645"/>
    </source>
</evidence>
<feature type="region of interest" description="Disordered" evidence="11">
    <location>
        <begin position="119"/>
        <end position="140"/>
    </location>
</feature>
<keyword evidence="5" id="KW-0479">Metal-binding</keyword>
<evidence type="ECO:0000256" key="2">
    <source>
        <dbReference type="ARBA" id="ARBA00005988"/>
    </source>
</evidence>
<keyword evidence="8" id="KW-0862">Zinc</keyword>
<dbReference type="SUPFAM" id="SSF53187">
    <property type="entry name" value="Zn-dependent exopeptidases"/>
    <property type="match status" value="1"/>
</dbReference>
<dbReference type="GO" id="GO:0006508">
    <property type="term" value="P:proteolysis"/>
    <property type="evidence" value="ECO:0007669"/>
    <property type="project" value="UniProtKB-KW"/>
</dbReference>
<comment type="similarity">
    <text evidence="2 10">Belongs to the peptidase M14 family.</text>
</comment>
<gene>
    <name evidence="14" type="ORF">N0F65_012882</name>
</gene>
<dbReference type="SMART" id="SM00631">
    <property type="entry name" value="Zn_pept"/>
    <property type="match status" value="1"/>
</dbReference>
<feature type="compositionally biased region" description="Basic residues" evidence="11">
    <location>
        <begin position="122"/>
        <end position="135"/>
    </location>
</feature>
<dbReference type="FunFam" id="3.40.630.10:FF:000084">
    <property type="entry name" value="Carboxypeptidase B2"/>
    <property type="match status" value="1"/>
</dbReference>
<accession>A0AAV2YK73</accession>
<dbReference type="PANTHER" id="PTHR11705:SF143">
    <property type="entry name" value="SLL0236 PROTEIN"/>
    <property type="match status" value="1"/>
</dbReference>
<keyword evidence="15" id="KW-1185">Reference proteome</keyword>
<dbReference type="Gene3D" id="3.40.630.10">
    <property type="entry name" value="Zn peptidases"/>
    <property type="match status" value="1"/>
</dbReference>
<dbReference type="PROSITE" id="PS52035">
    <property type="entry name" value="PEPTIDASE_M14"/>
    <property type="match status" value="1"/>
</dbReference>
<dbReference type="GO" id="GO:0008270">
    <property type="term" value="F:zinc ion binding"/>
    <property type="evidence" value="ECO:0007669"/>
    <property type="project" value="InterPro"/>
</dbReference>
<evidence type="ECO:0000256" key="12">
    <source>
        <dbReference type="SAM" id="SignalP"/>
    </source>
</evidence>
<dbReference type="AlphaFoldDB" id="A0AAV2YK73"/>
<keyword evidence="9" id="KW-0482">Metalloprotease</keyword>
<reference evidence="14" key="2">
    <citation type="journal article" date="2023" name="Microbiol Resour">
        <title>Decontamination and Annotation of the Draft Genome Sequence of the Oomycete Lagenidium giganteum ARSEF 373.</title>
        <authorList>
            <person name="Morgan W.R."/>
            <person name="Tartar A."/>
        </authorList>
    </citation>
    <scope>NUCLEOTIDE SEQUENCE</scope>
    <source>
        <strain evidence="14">ARSEF 373</strain>
    </source>
</reference>
<feature type="signal peptide" evidence="12">
    <location>
        <begin position="1"/>
        <end position="20"/>
    </location>
</feature>
<feature type="active site" description="Proton donor/acceptor" evidence="10">
    <location>
        <position position="450"/>
    </location>
</feature>
<comment type="cofactor">
    <cofactor evidence="1">
        <name>Zn(2+)</name>
        <dbReference type="ChEBI" id="CHEBI:29105"/>
    </cofactor>
</comment>
<comment type="caution">
    <text evidence="14">The sequence shown here is derived from an EMBL/GenBank/DDBJ whole genome shotgun (WGS) entry which is preliminary data.</text>
</comment>
<dbReference type="EMBL" id="DAKRPA010000280">
    <property type="protein sequence ID" value="DAZ93936.1"/>
    <property type="molecule type" value="Genomic_DNA"/>
</dbReference>
<evidence type="ECO:0000259" key="13">
    <source>
        <dbReference type="PROSITE" id="PS52035"/>
    </source>
</evidence>
<name>A0AAV2YK73_9STRA</name>
<dbReference type="PANTHER" id="PTHR11705">
    <property type="entry name" value="PROTEASE FAMILY M14 CARBOXYPEPTIDASE A,B"/>
    <property type="match status" value="1"/>
</dbReference>
<reference evidence="14" key="1">
    <citation type="submission" date="2022-11" db="EMBL/GenBank/DDBJ databases">
        <authorList>
            <person name="Morgan W.R."/>
            <person name="Tartar A."/>
        </authorList>
    </citation>
    <scope>NUCLEOTIDE SEQUENCE</scope>
    <source>
        <strain evidence="14">ARSEF 373</strain>
    </source>
</reference>
<dbReference type="GO" id="GO:0004181">
    <property type="term" value="F:metallocarboxypeptidase activity"/>
    <property type="evidence" value="ECO:0007669"/>
    <property type="project" value="InterPro"/>
</dbReference>
<dbReference type="Proteomes" id="UP001146120">
    <property type="component" value="Unassembled WGS sequence"/>
</dbReference>
<dbReference type="GO" id="GO:0005615">
    <property type="term" value="C:extracellular space"/>
    <property type="evidence" value="ECO:0007669"/>
    <property type="project" value="TreeGrafter"/>
</dbReference>
<dbReference type="InterPro" id="IPR000834">
    <property type="entry name" value="Peptidase_M14"/>
</dbReference>
<keyword evidence="6 12" id="KW-0732">Signal</keyword>
<evidence type="ECO:0000256" key="6">
    <source>
        <dbReference type="ARBA" id="ARBA00022729"/>
    </source>
</evidence>
<keyword evidence="7" id="KW-0378">Hydrolase</keyword>
<organism evidence="14 15">
    <name type="scientific">Lagenidium giganteum</name>
    <dbReference type="NCBI Taxonomy" id="4803"/>
    <lineage>
        <taxon>Eukaryota</taxon>
        <taxon>Sar</taxon>
        <taxon>Stramenopiles</taxon>
        <taxon>Oomycota</taxon>
        <taxon>Peronosporomycetes</taxon>
        <taxon>Pythiales</taxon>
        <taxon>Pythiaceae</taxon>
    </lineage>
</organism>
<sequence>MKIASLLVCAVVAGVATTSASHGAHHHRHHPHRQPAKQRFQVEAPKAAFDRAFHRVGKKDVDIWQMRAADNTQHHVFHQRQHKTHDDNADLMVRADIYATPEAMARLSAELGDDDAVDDRRHRPHHQQHGRTHHVKQYDEESLVARDRREVAECLARTKGYMDEFDNLERHSDSKYFECFHPHDQVFEFLDALTEANPDLITKYDNVSMTYEGRSIPAYKISTGCHSQDKEPKLALYTQALIHAREWQSGASTVYSMTRFIDDLKAEKPETTELFDTFDWYFVPIVNIDGYVYTWEKDRMWRTSRHIYTDEDGEEVPGIDLNRNFPPDQYFKVDPDDVDEETHPGEYPLSEPSTRGLFHFVKSIDRISGILDMHGYGGQVLRPFSDRPGEPAEPFGSQMRQLGAEIAKTLSQHGTHYVSETGAWLYEAYGCFDDGMFSEYNFTVPAITIEVEGEDFVAPQKTIVPVGKNIYGGLYTFADECLAYHEMVEDLEL</sequence>
<keyword evidence="4" id="KW-0645">Protease</keyword>
<protein>
    <recommendedName>
        <fullName evidence="13">Peptidase M14 domain-containing protein</fullName>
    </recommendedName>
</protein>
<feature type="chain" id="PRO_5043326736" description="Peptidase M14 domain-containing protein" evidence="12">
    <location>
        <begin position="21"/>
        <end position="493"/>
    </location>
</feature>
<keyword evidence="3" id="KW-0121">Carboxypeptidase</keyword>
<evidence type="ECO:0000256" key="4">
    <source>
        <dbReference type="ARBA" id="ARBA00022670"/>
    </source>
</evidence>
<evidence type="ECO:0000256" key="1">
    <source>
        <dbReference type="ARBA" id="ARBA00001947"/>
    </source>
</evidence>
<proteinExistence type="inferred from homology"/>